<protein>
    <submittedName>
        <fullName evidence="3">PPE domain-containing protein</fullName>
    </submittedName>
</protein>
<dbReference type="SUPFAM" id="SSF140459">
    <property type="entry name" value="PE/PPE dimer-like"/>
    <property type="match status" value="1"/>
</dbReference>
<dbReference type="Pfam" id="PF00823">
    <property type="entry name" value="PPE"/>
    <property type="match status" value="1"/>
</dbReference>
<name>A0ABV6MVL1_9PSEU</name>
<dbReference type="Gene3D" id="1.20.1260.20">
    <property type="entry name" value="PPE superfamily"/>
    <property type="match status" value="1"/>
</dbReference>
<comment type="caution">
    <text evidence="3">The sequence shown here is derived from an EMBL/GenBank/DDBJ whole genome shotgun (WGS) entry which is preliminary data.</text>
</comment>
<keyword evidence="4" id="KW-1185">Reference proteome</keyword>
<dbReference type="InterPro" id="IPR000030">
    <property type="entry name" value="PPE_dom"/>
</dbReference>
<proteinExistence type="inferred from homology"/>
<dbReference type="RefSeq" id="WP_273935809.1">
    <property type="nucleotide sequence ID" value="NZ_CP097263.1"/>
</dbReference>
<dbReference type="EMBL" id="JBHLUD010000007">
    <property type="protein sequence ID" value="MFC0544312.1"/>
    <property type="molecule type" value="Genomic_DNA"/>
</dbReference>
<feature type="domain" description="PPE" evidence="2">
    <location>
        <begin position="19"/>
        <end position="166"/>
    </location>
</feature>
<evidence type="ECO:0000259" key="2">
    <source>
        <dbReference type="Pfam" id="PF00823"/>
    </source>
</evidence>
<accession>A0ABV6MVL1</accession>
<evidence type="ECO:0000256" key="1">
    <source>
        <dbReference type="ARBA" id="ARBA00010652"/>
    </source>
</evidence>
<gene>
    <name evidence="3" type="ORF">ACFFH7_22600</name>
</gene>
<evidence type="ECO:0000313" key="4">
    <source>
        <dbReference type="Proteomes" id="UP001589810"/>
    </source>
</evidence>
<organism evidence="3 4">
    <name type="scientific">Kutzneria chonburiensis</name>
    <dbReference type="NCBI Taxonomy" id="1483604"/>
    <lineage>
        <taxon>Bacteria</taxon>
        <taxon>Bacillati</taxon>
        <taxon>Actinomycetota</taxon>
        <taxon>Actinomycetes</taxon>
        <taxon>Pseudonocardiales</taxon>
        <taxon>Pseudonocardiaceae</taxon>
        <taxon>Kutzneria</taxon>
    </lineage>
</organism>
<comment type="similarity">
    <text evidence="1">Belongs to the mycobacterial PPE family.</text>
</comment>
<sequence>MAGDVRWRGYTHQELFDAINSGPGAAASADPAARWGSIAGALHEISGDLSGAITATAEHWNGAASDSALHSIAQLARWADNAQASAETVRNSTETQADYVTQARADMPVPVKAPEPGPSGWLGDLVSLFTGQIDAEIIESAQDAAATRAFEVMSTYEHNTAANTASLRAFDPVPVVTGPVVPSQRGY</sequence>
<dbReference type="InterPro" id="IPR038332">
    <property type="entry name" value="PPE_sf"/>
</dbReference>
<reference evidence="3 4" key="1">
    <citation type="submission" date="2024-09" db="EMBL/GenBank/DDBJ databases">
        <authorList>
            <person name="Sun Q."/>
            <person name="Mori K."/>
        </authorList>
    </citation>
    <scope>NUCLEOTIDE SEQUENCE [LARGE SCALE GENOMIC DNA]</scope>
    <source>
        <strain evidence="3 4">TBRC 1432</strain>
    </source>
</reference>
<evidence type="ECO:0000313" key="3">
    <source>
        <dbReference type="EMBL" id="MFC0544312.1"/>
    </source>
</evidence>
<dbReference type="Proteomes" id="UP001589810">
    <property type="component" value="Unassembled WGS sequence"/>
</dbReference>